<dbReference type="STRING" id="1993.SAMN04489713_102248"/>
<dbReference type="PANTHER" id="PTHR40763:SF5">
    <property type="entry name" value="MEMBRANE PROTEIN"/>
    <property type="match status" value="1"/>
</dbReference>
<evidence type="ECO:0000313" key="3">
    <source>
        <dbReference type="EMBL" id="SFN51025.1"/>
    </source>
</evidence>
<evidence type="ECO:0000313" key="4">
    <source>
        <dbReference type="Proteomes" id="UP000183413"/>
    </source>
</evidence>
<accession>A0A1I4ZL96</accession>
<protein>
    <recommendedName>
        <fullName evidence="2">DUF1707 domain-containing protein</fullName>
    </recommendedName>
</protein>
<gene>
    <name evidence="3" type="ORF">SAMN04489713_102248</name>
</gene>
<dbReference type="EMBL" id="FOVH01000002">
    <property type="protein sequence ID" value="SFN51025.1"/>
    <property type="molecule type" value="Genomic_DNA"/>
</dbReference>
<dbReference type="RefSeq" id="WP_021598190.1">
    <property type="nucleotide sequence ID" value="NZ_FOVH01000002.1"/>
</dbReference>
<keyword evidence="4" id="KW-1185">Reference proteome</keyword>
<dbReference type="Pfam" id="PF08044">
    <property type="entry name" value="DUF1707"/>
    <property type="match status" value="1"/>
</dbReference>
<dbReference type="eggNOG" id="ENOG50339YM">
    <property type="taxonomic scope" value="Bacteria"/>
</dbReference>
<feature type="transmembrane region" description="Helical" evidence="1">
    <location>
        <begin position="130"/>
        <end position="152"/>
    </location>
</feature>
<feature type="domain" description="DUF1707" evidence="2">
    <location>
        <begin position="7"/>
        <end position="59"/>
    </location>
</feature>
<keyword evidence="1" id="KW-1133">Transmembrane helix</keyword>
<dbReference type="PANTHER" id="PTHR40763">
    <property type="entry name" value="MEMBRANE PROTEIN-RELATED"/>
    <property type="match status" value="1"/>
</dbReference>
<dbReference type="InterPro" id="IPR012551">
    <property type="entry name" value="DUF1707_SHOCT-like"/>
</dbReference>
<sequence>MARHDEIRVGDAERDAVMVALHDHFAEGRLDRGELDGRLDAVLSAKTRGDLRTLVRDLPAPTGLPDPPKAPSLEQGMAVMFGGPGHPAWHRHHRHMAARRHRHGPPFPVLQLLPGVFLVLAFTAGPGTGFLVVLQIALAFWVVRAVLLALGVRRSRRPGPPLSPGA</sequence>
<organism evidence="3 4">
    <name type="scientific">Actinomadura madurae</name>
    <dbReference type="NCBI Taxonomy" id="1993"/>
    <lineage>
        <taxon>Bacteria</taxon>
        <taxon>Bacillati</taxon>
        <taxon>Actinomycetota</taxon>
        <taxon>Actinomycetes</taxon>
        <taxon>Streptosporangiales</taxon>
        <taxon>Thermomonosporaceae</taxon>
        <taxon>Actinomadura</taxon>
    </lineage>
</organism>
<keyword evidence="1" id="KW-0472">Membrane</keyword>
<evidence type="ECO:0000259" key="2">
    <source>
        <dbReference type="Pfam" id="PF08044"/>
    </source>
</evidence>
<dbReference type="Proteomes" id="UP000183413">
    <property type="component" value="Unassembled WGS sequence"/>
</dbReference>
<name>A0A1I4ZL96_9ACTN</name>
<feature type="transmembrane region" description="Helical" evidence="1">
    <location>
        <begin position="104"/>
        <end position="124"/>
    </location>
</feature>
<reference evidence="3 4" key="1">
    <citation type="submission" date="2016-10" db="EMBL/GenBank/DDBJ databases">
        <authorList>
            <person name="de Groot N.N."/>
        </authorList>
    </citation>
    <scope>NUCLEOTIDE SEQUENCE [LARGE SCALE GENOMIC DNA]</scope>
    <source>
        <strain evidence="3 4">DSM 43067</strain>
    </source>
</reference>
<evidence type="ECO:0000256" key="1">
    <source>
        <dbReference type="SAM" id="Phobius"/>
    </source>
</evidence>
<dbReference type="AlphaFoldDB" id="A0A1I4ZL96"/>
<keyword evidence="1" id="KW-0812">Transmembrane</keyword>
<dbReference type="InParanoid" id="A0A1I4ZL96"/>
<proteinExistence type="predicted"/>